<accession>A0ABQ7CYD7</accession>
<dbReference type="Proteomes" id="UP000266723">
    <property type="component" value="Unassembled WGS sequence"/>
</dbReference>
<sequence length="270" mass="30293">MLRPLLALSLQYTIDSSEGISRRPPARLERFTDPVTRSFPGAMARSGPRRKKAAESCCSVSAEVFALVSSTSFPLVGDWDSCCSREEWRGVGVKVVPKRFGMAVVYFPRQRVHRRVHRRFFYSVARAGLCACCVVARGLWFRRVIGRRASFLPCRLWLGYLSFINCPLFLQTLPVFWCPFCPPGSWSFSKTCLCRGAGVVKLFSGYTASRWIHSLGFSHPNTNIGAFEVLGNLFSDGPLSLRADLSGRPKLPDFDSRLNLVRSFAASGWY</sequence>
<dbReference type="EMBL" id="QGKV02000759">
    <property type="protein sequence ID" value="KAF3564407.1"/>
    <property type="molecule type" value="Genomic_DNA"/>
</dbReference>
<organism evidence="1 2">
    <name type="scientific">Brassica cretica</name>
    <name type="common">Mustard</name>
    <dbReference type="NCBI Taxonomy" id="69181"/>
    <lineage>
        <taxon>Eukaryota</taxon>
        <taxon>Viridiplantae</taxon>
        <taxon>Streptophyta</taxon>
        <taxon>Embryophyta</taxon>
        <taxon>Tracheophyta</taxon>
        <taxon>Spermatophyta</taxon>
        <taxon>Magnoliopsida</taxon>
        <taxon>eudicotyledons</taxon>
        <taxon>Gunneridae</taxon>
        <taxon>Pentapetalae</taxon>
        <taxon>rosids</taxon>
        <taxon>malvids</taxon>
        <taxon>Brassicales</taxon>
        <taxon>Brassicaceae</taxon>
        <taxon>Brassiceae</taxon>
        <taxon>Brassica</taxon>
    </lineage>
</organism>
<evidence type="ECO:0000313" key="1">
    <source>
        <dbReference type="EMBL" id="KAF3564407.1"/>
    </source>
</evidence>
<keyword evidence="2" id="KW-1185">Reference proteome</keyword>
<name>A0ABQ7CYD7_BRACR</name>
<reference evidence="1 2" key="1">
    <citation type="journal article" date="2020" name="BMC Genomics">
        <title>Intraspecific diversification of the crop wild relative Brassica cretica Lam. using demographic model selection.</title>
        <authorList>
            <person name="Kioukis A."/>
            <person name="Michalopoulou V.A."/>
            <person name="Briers L."/>
            <person name="Pirintsos S."/>
            <person name="Studholme D.J."/>
            <person name="Pavlidis P."/>
            <person name="Sarris P.F."/>
        </authorList>
    </citation>
    <scope>NUCLEOTIDE SEQUENCE [LARGE SCALE GENOMIC DNA]</scope>
    <source>
        <strain evidence="2">cv. PFS-1207/04</strain>
    </source>
</reference>
<gene>
    <name evidence="1" type="ORF">DY000_02018504</name>
</gene>
<proteinExistence type="predicted"/>
<comment type="caution">
    <text evidence="1">The sequence shown here is derived from an EMBL/GenBank/DDBJ whole genome shotgun (WGS) entry which is preliminary data.</text>
</comment>
<evidence type="ECO:0000313" key="2">
    <source>
        <dbReference type="Proteomes" id="UP000266723"/>
    </source>
</evidence>
<protein>
    <submittedName>
        <fullName evidence="1">Uncharacterized protein</fullName>
    </submittedName>
</protein>